<comment type="caution">
    <text evidence="1">The sequence shown here is derived from an EMBL/GenBank/DDBJ whole genome shotgun (WGS) entry which is preliminary data.</text>
</comment>
<keyword evidence="2" id="KW-1185">Reference proteome</keyword>
<dbReference type="RefSeq" id="WP_123522156.1">
    <property type="nucleotide sequence ID" value="NZ_JBHLWF010000013.1"/>
</dbReference>
<evidence type="ECO:0000313" key="1">
    <source>
        <dbReference type="EMBL" id="TCT00877.1"/>
    </source>
</evidence>
<protein>
    <submittedName>
        <fullName evidence="1">Uncharacterized protein</fullName>
    </submittedName>
</protein>
<dbReference type="AlphaFoldDB" id="A0A4R3LRU2"/>
<name>A0A4R3LRU2_9GAMM</name>
<dbReference type="EMBL" id="SMAF01000002">
    <property type="protein sequence ID" value="TCT00877.1"/>
    <property type="molecule type" value="Genomic_DNA"/>
</dbReference>
<dbReference type="Proteomes" id="UP000294599">
    <property type="component" value="Unassembled WGS sequence"/>
</dbReference>
<proteinExistence type="predicted"/>
<reference evidence="1 2" key="1">
    <citation type="submission" date="2019-03" db="EMBL/GenBank/DDBJ databases">
        <title>Genomic Encyclopedia of Type Strains, Phase IV (KMG-IV): sequencing the most valuable type-strain genomes for metagenomic binning, comparative biology and taxonomic classification.</title>
        <authorList>
            <person name="Goeker M."/>
        </authorList>
    </citation>
    <scope>NUCLEOTIDE SEQUENCE [LARGE SCALE GENOMIC DNA]</scope>
    <source>
        <strain evidence="1 2">DSM 21944</strain>
    </source>
</reference>
<accession>A0A4R3LRU2</accession>
<organism evidence="1 2">
    <name type="scientific">Pseudofulvimonas gallinarii</name>
    <dbReference type="NCBI Taxonomy" id="634155"/>
    <lineage>
        <taxon>Bacteria</taxon>
        <taxon>Pseudomonadati</taxon>
        <taxon>Pseudomonadota</taxon>
        <taxon>Gammaproteobacteria</taxon>
        <taxon>Lysobacterales</taxon>
        <taxon>Rhodanobacteraceae</taxon>
        <taxon>Pseudofulvimonas</taxon>
    </lineage>
</organism>
<sequence>MTDYVLKRSSGINCVAWETLDALLPLPGRKGWTLHTIDTPSSRGGADYIKKGDRICVTRAGQGYEMVLARTGIPDRVHRNVRLEGVSGFDNLWARASADGLDLYLYLLRTEDGIRQVHVEVFYIGTSYDGERPAAPGQVEIR</sequence>
<gene>
    <name evidence="1" type="ORF">EDC25_102246</name>
</gene>
<evidence type="ECO:0000313" key="2">
    <source>
        <dbReference type="Proteomes" id="UP000294599"/>
    </source>
</evidence>